<proteinExistence type="predicted"/>
<accession>A0A2U3E438</accession>
<gene>
    <name evidence="2" type="ORF">PCL_00881</name>
</gene>
<evidence type="ECO:0000313" key="2">
    <source>
        <dbReference type="EMBL" id="PWI69234.1"/>
    </source>
</evidence>
<dbReference type="AlphaFoldDB" id="A0A2U3E438"/>
<dbReference type="Proteomes" id="UP000245956">
    <property type="component" value="Unassembled WGS sequence"/>
</dbReference>
<feature type="region of interest" description="Disordered" evidence="1">
    <location>
        <begin position="145"/>
        <end position="199"/>
    </location>
</feature>
<dbReference type="EMBL" id="LCWV01000012">
    <property type="protein sequence ID" value="PWI69234.1"/>
    <property type="molecule type" value="Genomic_DNA"/>
</dbReference>
<protein>
    <submittedName>
        <fullName evidence="2">Uncharacterized protein</fullName>
    </submittedName>
</protein>
<evidence type="ECO:0000313" key="3">
    <source>
        <dbReference type="Proteomes" id="UP000245956"/>
    </source>
</evidence>
<organism evidence="2 3">
    <name type="scientific">Purpureocillium lilacinum</name>
    <name type="common">Paecilomyces lilacinus</name>
    <dbReference type="NCBI Taxonomy" id="33203"/>
    <lineage>
        <taxon>Eukaryota</taxon>
        <taxon>Fungi</taxon>
        <taxon>Dikarya</taxon>
        <taxon>Ascomycota</taxon>
        <taxon>Pezizomycotina</taxon>
        <taxon>Sordariomycetes</taxon>
        <taxon>Hypocreomycetidae</taxon>
        <taxon>Hypocreales</taxon>
        <taxon>Ophiocordycipitaceae</taxon>
        <taxon>Purpureocillium</taxon>
    </lineage>
</organism>
<reference evidence="2 3" key="1">
    <citation type="journal article" date="2016" name="Front. Microbiol.">
        <title>Genome and transcriptome sequences reveal the specific parasitism of the nematophagous Purpureocillium lilacinum 36-1.</title>
        <authorList>
            <person name="Xie J."/>
            <person name="Li S."/>
            <person name="Mo C."/>
            <person name="Xiao X."/>
            <person name="Peng D."/>
            <person name="Wang G."/>
            <person name="Xiao Y."/>
        </authorList>
    </citation>
    <scope>NUCLEOTIDE SEQUENCE [LARGE SCALE GENOMIC DNA]</scope>
    <source>
        <strain evidence="2 3">36-1</strain>
    </source>
</reference>
<comment type="caution">
    <text evidence="2">The sequence shown here is derived from an EMBL/GenBank/DDBJ whole genome shotgun (WGS) entry which is preliminary data.</text>
</comment>
<evidence type="ECO:0000256" key="1">
    <source>
        <dbReference type="SAM" id="MobiDB-lite"/>
    </source>
</evidence>
<feature type="compositionally biased region" description="Basic and acidic residues" evidence="1">
    <location>
        <begin position="235"/>
        <end position="244"/>
    </location>
</feature>
<sequence length="244" mass="26035">MTVHFYHPTAGKIRGRLDSTAKSEALSMKSTLCEDAITAMVYPYAQGILGARNRDATRNILGNLVWTRKPSTTGEGDINEVVADVGDAARPGVAFNPIAASKLCSEYWKEPRTLSPAECDLTASSQQVLSASAPITQTYLSRENVAAEKRESHGRSNPSRAAGATVARPGHGTLPLQQSGCRKGRRILDSRDPDGADAPMLTNLQATTAHHVTIGRRLIMDYGGGGRRNKTKSGGGRDDTSVGF</sequence>
<name>A0A2U3E438_PURLI</name>
<feature type="compositionally biased region" description="Basic and acidic residues" evidence="1">
    <location>
        <begin position="145"/>
        <end position="154"/>
    </location>
</feature>
<feature type="region of interest" description="Disordered" evidence="1">
    <location>
        <begin position="220"/>
        <end position="244"/>
    </location>
</feature>